<evidence type="ECO:0000259" key="10">
    <source>
        <dbReference type="PROSITE" id="PS50968"/>
    </source>
</evidence>
<evidence type="ECO:0000256" key="3">
    <source>
        <dbReference type="ARBA" id="ARBA00022679"/>
    </source>
</evidence>
<dbReference type="InterPro" id="IPR023213">
    <property type="entry name" value="CAT-like_dom_sf"/>
</dbReference>
<evidence type="ECO:0000256" key="1">
    <source>
        <dbReference type="ARBA" id="ARBA00001938"/>
    </source>
</evidence>
<dbReference type="PROSITE" id="PS51826">
    <property type="entry name" value="PSBD"/>
    <property type="match status" value="1"/>
</dbReference>
<dbReference type="PANTHER" id="PTHR43178:SF5">
    <property type="entry name" value="LIPOAMIDE ACYLTRANSFERASE COMPONENT OF BRANCHED-CHAIN ALPHA-KETO ACID DEHYDROGENASE COMPLEX, MITOCHONDRIAL"/>
    <property type="match status" value="1"/>
</dbReference>
<dbReference type="CDD" id="cd06849">
    <property type="entry name" value="lipoyl_domain"/>
    <property type="match status" value="1"/>
</dbReference>
<reference evidence="12 13" key="1">
    <citation type="submission" date="2016-10" db="EMBL/GenBank/DDBJ databases">
        <authorList>
            <person name="de Groot N.N."/>
        </authorList>
    </citation>
    <scope>NUCLEOTIDE SEQUENCE [LARGE SCALE GENOMIC DNA]</scope>
    <source>
        <strain evidence="12 13">CGMCC 1.6502</strain>
    </source>
</reference>
<dbReference type="InterPro" id="IPR003016">
    <property type="entry name" value="2-oxoA_DH_lipoyl-BS"/>
</dbReference>
<feature type="compositionally biased region" description="Basic and acidic residues" evidence="9">
    <location>
        <begin position="92"/>
        <end position="109"/>
    </location>
</feature>
<dbReference type="PROSITE" id="PS00189">
    <property type="entry name" value="LIPOYL"/>
    <property type="match status" value="1"/>
</dbReference>
<keyword evidence="13" id="KW-1185">Reference proteome</keyword>
<name>A0A1G8WAW6_9BACI</name>
<dbReference type="PROSITE" id="PS50968">
    <property type="entry name" value="BIOTINYL_LIPOYL"/>
    <property type="match status" value="1"/>
</dbReference>
<dbReference type="Gene3D" id="3.30.559.10">
    <property type="entry name" value="Chloramphenicol acetyltransferase-like domain"/>
    <property type="match status" value="1"/>
</dbReference>
<dbReference type="FunFam" id="2.40.50.100:FF:000009">
    <property type="entry name" value="Acetyltransferase component of pyruvate dehydrogenase complex"/>
    <property type="match status" value="1"/>
</dbReference>
<keyword evidence="3 8" id="KW-0808">Transferase</keyword>
<dbReference type="Gene3D" id="2.40.50.100">
    <property type="match status" value="1"/>
</dbReference>
<feature type="compositionally biased region" description="Acidic residues" evidence="9">
    <location>
        <begin position="79"/>
        <end position="91"/>
    </location>
</feature>
<evidence type="ECO:0000256" key="8">
    <source>
        <dbReference type="RuleBase" id="RU003423"/>
    </source>
</evidence>
<dbReference type="STRING" id="407036.SAMN05216243_0665"/>
<dbReference type="EMBL" id="FNFL01000001">
    <property type="protein sequence ID" value="SDJ75353.1"/>
    <property type="molecule type" value="Genomic_DNA"/>
</dbReference>
<dbReference type="Pfam" id="PF00364">
    <property type="entry name" value="Biotin_lipoyl"/>
    <property type="match status" value="1"/>
</dbReference>
<dbReference type="RefSeq" id="WP_093211031.1">
    <property type="nucleotide sequence ID" value="NZ_FNFL01000001.1"/>
</dbReference>
<dbReference type="InterPro" id="IPR000089">
    <property type="entry name" value="Biotin_lipoyl"/>
</dbReference>
<dbReference type="Gene3D" id="4.10.320.10">
    <property type="entry name" value="E3-binding domain"/>
    <property type="match status" value="1"/>
</dbReference>
<evidence type="ECO:0000256" key="7">
    <source>
        <dbReference type="ARBA" id="ARBA00048370"/>
    </source>
</evidence>
<comment type="function">
    <text evidence="6">The pyruvate dehydrogenase complex catalyzes the overall conversion of pyruvate to acetyl-CoA and CO(2). It contains multiple copies of three enzymatic components: pyruvate dehydrogenase (E1), dihydrolipoamide acetyltransferase (E2) and lipoamide dehydrogenase (E3).</text>
</comment>
<feature type="domain" description="Peripheral subunit-binding (PSBD)" evidence="11">
    <location>
        <begin position="130"/>
        <end position="167"/>
    </location>
</feature>
<dbReference type="SUPFAM" id="SSF47005">
    <property type="entry name" value="Peripheral subunit-binding domain of 2-oxo acid dehydrogenase complex"/>
    <property type="match status" value="1"/>
</dbReference>
<dbReference type="FunFam" id="4.10.320.10:FF:000011">
    <property type="entry name" value="Dihydrolipoamide acetyltransferase component of pyruvate dehydrogenase complex"/>
    <property type="match status" value="1"/>
</dbReference>
<organism evidence="12 13">
    <name type="scientific">Sediminibacillus albus</name>
    <dbReference type="NCBI Taxonomy" id="407036"/>
    <lineage>
        <taxon>Bacteria</taxon>
        <taxon>Bacillati</taxon>
        <taxon>Bacillota</taxon>
        <taxon>Bacilli</taxon>
        <taxon>Bacillales</taxon>
        <taxon>Bacillaceae</taxon>
        <taxon>Sediminibacillus</taxon>
    </lineage>
</organism>
<dbReference type="GO" id="GO:0004742">
    <property type="term" value="F:dihydrolipoyllysine-residue acetyltransferase activity"/>
    <property type="evidence" value="ECO:0007669"/>
    <property type="project" value="UniProtKB-EC"/>
</dbReference>
<dbReference type="Proteomes" id="UP000198694">
    <property type="component" value="Unassembled WGS sequence"/>
</dbReference>
<comment type="similarity">
    <text evidence="2 8">Belongs to the 2-oxoacid dehydrogenase family.</text>
</comment>
<evidence type="ECO:0000259" key="11">
    <source>
        <dbReference type="PROSITE" id="PS51826"/>
    </source>
</evidence>
<feature type="domain" description="Lipoyl-binding" evidence="10">
    <location>
        <begin position="2"/>
        <end position="77"/>
    </location>
</feature>
<evidence type="ECO:0000256" key="6">
    <source>
        <dbReference type="ARBA" id="ARBA00025211"/>
    </source>
</evidence>
<dbReference type="InterPro" id="IPR004167">
    <property type="entry name" value="PSBD"/>
</dbReference>
<evidence type="ECO:0000256" key="4">
    <source>
        <dbReference type="ARBA" id="ARBA00022823"/>
    </source>
</evidence>
<accession>A0A1G8WAW6</accession>
<dbReference type="InterPro" id="IPR011053">
    <property type="entry name" value="Single_hybrid_motif"/>
</dbReference>
<dbReference type="EC" id="2.3.1.-" evidence="8"/>
<dbReference type="PANTHER" id="PTHR43178">
    <property type="entry name" value="DIHYDROLIPOAMIDE ACETYLTRANSFERASE COMPONENT OF PYRUVATE DEHYDROGENASE COMPLEX"/>
    <property type="match status" value="1"/>
</dbReference>
<dbReference type="Pfam" id="PF02817">
    <property type="entry name" value="E3_binding"/>
    <property type="match status" value="1"/>
</dbReference>
<dbReference type="InterPro" id="IPR036625">
    <property type="entry name" value="E3-bd_dom_sf"/>
</dbReference>
<feature type="compositionally biased region" description="Polar residues" evidence="9">
    <location>
        <begin position="170"/>
        <end position="180"/>
    </location>
</feature>
<proteinExistence type="inferred from homology"/>
<comment type="cofactor">
    <cofactor evidence="1 8">
        <name>(R)-lipoate</name>
        <dbReference type="ChEBI" id="CHEBI:83088"/>
    </cofactor>
</comment>
<dbReference type="GO" id="GO:0005737">
    <property type="term" value="C:cytoplasm"/>
    <property type="evidence" value="ECO:0007669"/>
    <property type="project" value="TreeGrafter"/>
</dbReference>
<keyword evidence="12" id="KW-0670">Pyruvate</keyword>
<dbReference type="SUPFAM" id="SSF51230">
    <property type="entry name" value="Single hybrid motif"/>
    <property type="match status" value="1"/>
</dbReference>
<keyword evidence="4 8" id="KW-0450">Lipoyl</keyword>
<evidence type="ECO:0000256" key="2">
    <source>
        <dbReference type="ARBA" id="ARBA00007317"/>
    </source>
</evidence>
<dbReference type="OrthoDB" id="9805770at2"/>
<dbReference type="FunFam" id="3.30.559.10:FF:000007">
    <property type="entry name" value="Dihydrolipoamide acetyltransferase component of pyruvate dehydrogenase complex"/>
    <property type="match status" value="1"/>
</dbReference>
<evidence type="ECO:0000313" key="13">
    <source>
        <dbReference type="Proteomes" id="UP000198694"/>
    </source>
</evidence>
<evidence type="ECO:0000256" key="9">
    <source>
        <dbReference type="SAM" id="MobiDB-lite"/>
    </source>
</evidence>
<comment type="catalytic activity">
    <reaction evidence="7">
        <text>N(6)-[(R)-dihydrolipoyl]-L-lysyl-[protein] + acetyl-CoA = N(6)-[(R)-S(8)-acetyldihydrolipoyl]-L-lysyl-[protein] + CoA</text>
        <dbReference type="Rhea" id="RHEA:17017"/>
        <dbReference type="Rhea" id="RHEA-COMP:10475"/>
        <dbReference type="Rhea" id="RHEA-COMP:10478"/>
        <dbReference type="ChEBI" id="CHEBI:57287"/>
        <dbReference type="ChEBI" id="CHEBI:57288"/>
        <dbReference type="ChEBI" id="CHEBI:83100"/>
        <dbReference type="ChEBI" id="CHEBI:83111"/>
        <dbReference type="EC" id="2.3.1.12"/>
    </reaction>
</comment>
<feature type="compositionally biased region" description="Acidic residues" evidence="9">
    <location>
        <begin position="110"/>
        <end position="124"/>
    </location>
</feature>
<feature type="region of interest" description="Disordered" evidence="9">
    <location>
        <begin position="79"/>
        <end position="136"/>
    </location>
</feature>
<protein>
    <recommendedName>
        <fullName evidence="8">Dihydrolipoamide acetyltransferase component of pyruvate dehydrogenase complex</fullName>
        <ecNumber evidence="8">2.3.1.-</ecNumber>
    </recommendedName>
</protein>
<dbReference type="GO" id="GO:0031405">
    <property type="term" value="F:lipoic acid binding"/>
    <property type="evidence" value="ECO:0007669"/>
    <property type="project" value="TreeGrafter"/>
</dbReference>
<dbReference type="Pfam" id="PF00198">
    <property type="entry name" value="2-oxoacid_dh"/>
    <property type="match status" value="1"/>
</dbReference>
<evidence type="ECO:0000313" key="12">
    <source>
        <dbReference type="EMBL" id="SDJ75353.1"/>
    </source>
</evidence>
<keyword evidence="5 8" id="KW-0012">Acyltransferase</keyword>
<dbReference type="InterPro" id="IPR050743">
    <property type="entry name" value="2-oxoacid_DH_E2_comp"/>
</dbReference>
<sequence length="433" mass="47088">MAFEFKLPDIGEGIHEGEIVKWFVKEGDKVTEDDVLCEVQNDKAVVEIPSPVEGTVKDVKVDEGTVAVVGDVIITFDAEGYESDDNGEEEAPAQKEEADTAEAEKKPAESDAEPENDKEENDEGSNERVIAMPSVRKYARDNNVNIRKVQGSGKNGRVVKEDIDSYLDGGQQQAPDTSQDQTEEPAAEQATGTQTVPEGEFPETREKMSGIRKSIAKAMVNSKTKAPHVTLHDEVDVTELVAHRKKFKAVAAEQEIKLTYLPYVVKALVSALRNYPILNASIDENTDEIVQKHYYNVGIAADTEKGLLVPVVKNADAKSIFAISQEINELAVKARDGKLGPNEMKGASSTISNIGSAGGQWFTPVLNYPEAAILGIGRIAEKPIVRDGEIVVAPVLALSLSFDHRIVDGATAQLALNQIKRLLNDPQLIMMEA</sequence>
<dbReference type="AlphaFoldDB" id="A0A1G8WAW6"/>
<dbReference type="SUPFAM" id="SSF52777">
    <property type="entry name" value="CoA-dependent acyltransferases"/>
    <property type="match status" value="1"/>
</dbReference>
<gene>
    <name evidence="12" type="ORF">SAMN05216243_0665</name>
</gene>
<dbReference type="InterPro" id="IPR001078">
    <property type="entry name" value="2-oxoacid_DH_actylTfrase"/>
</dbReference>
<feature type="region of interest" description="Disordered" evidence="9">
    <location>
        <begin position="167"/>
        <end position="210"/>
    </location>
</feature>
<evidence type="ECO:0000256" key="5">
    <source>
        <dbReference type="ARBA" id="ARBA00023315"/>
    </source>
</evidence>